<dbReference type="PANTHER" id="PTHR47926:SF430">
    <property type="entry name" value="PENTATRICOPEPTIDE REPEAT-CONTAINING PROTEIN"/>
    <property type="match status" value="1"/>
</dbReference>
<dbReference type="Pfam" id="PF12854">
    <property type="entry name" value="PPR_1"/>
    <property type="match status" value="2"/>
</dbReference>
<dbReference type="InterPro" id="IPR011990">
    <property type="entry name" value="TPR-like_helical_dom_sf"/>
</dbReference>
<evidence type="ECO:0000256" key="4">
    <source>
        <dbReference type="SAM" id="MobiDB-lite"/>
    </source>
</evidence>
<feature type="repeat" description="PPR" evidence="3">
    <location>
        <begin position="325"/>
        <end position="360"/>
    </location>
</feature>
<keyword evidence="2" id="KW-0809">Transit peptide</keyword>
<reference evidence="5 6" key="1">
    <citation type="submission" date="2019-11" db="EMBL/GenBank/DDBJ databases">
        <title>Whole genome sequence of Oryza granulata.</title>
        <authorList>
            <person name="Li W."/>
        </authorList>
    </citation>
    <scope>NUCLEOTIDE SEQUENCE [LARGE SCALE GENOMIC DNA]</scope>
    <source>
        <strain evidence="6">cv. Menghai</strain>
        <tissue evidence="5">Leaf</tissue>
    </source>
</reference>
<protein>
    <recommendedName>
        <fullName evidence="7">Pentacotripeptide-repeat region of PRORP domain-containing protein</fullName>
    </recommendedName>
</protein>
<dbReference type="PROSITE" id="PS51375">
    <property type="entry name" value="PPR"/>
    <property type="match status" value="5"/>
</dbReference>
<dbReference type="PANTHER" id="PTHR47926">
    <property type="entry name" value="PENTATRICOPEPTIDE REPEAT-CONTAINING PROTEIN"/>
    <property type="match status" value="1"/>
</dbReference>
<dbReference type="OrthoDB" id="185373at2759"/>
<feature type="repeat" description="PPR" evidence="3">
    <location>
        <begin position="72"/>
        <end position="106"/>
    </location>
</feature>
<dbReference type="SUPFAM" id="SSF48452">
    <property type="entry name" value="TPR-like"/>
    <property type="match status" value="1"/>
</dbReference>
<dbReference type="FunFam" id="1.25.40.10:FF:001676">
    <property type="entry name" value="Os06g0216400 protein"/>
    <property type="match status" value="1"/>
</dbReference>
<name>A0A6G1CRQ1_9ORYZ</name>
<evidence type="ECO:0000256" key="1">
    <source>
        <dbReference type="ARBA" id="ARBA00022737"/>
    </source>
</evidence>
<evidence type="ECO:0008006" key="7">
    <source>
        <dbReference type="Google" id="ProtNLM"/>
    </source>
</evidence>
<evidence type="ECO:0000256" key="2">
    <source>
        <dbReference type="ARBA" id="ARBA00022946"/>
    </source>
</evidence>
<keyword evidence="6" id="KW-1185">Reference proteome</keyword>
<dbReference type="Pfam" id="PF01535">
    <property type="entry name" value="PPR"/>
    <property type="match status" value="7"/>
</dbReference>
<comment type="caution">
    <text evidence="5">The sequence shown here is derived from an EMBL/GenBank/DDBJ whole genome shotgun (WGS) entry which is preliminary data.</text>
</comment>
<organism evidence="5 6">
    <name type="scientific">Oryza meyeriana var. granulata</name>
    <dbReference type="NCBI Taxonomy" id="110450"/>
    <lineage>
        <taxon>Eukaryota</taxon>
        <taxon>Viridiplantae</taxon>
        <taxon>Streptophyta</taxon>
        <taxon>Embryophyta</taxon>
        <taxon>Tracheophyta</taxon>
        <taxon>Spermatophyta</taxon>
        <taxon>Magnoliopsida</taxon>
        <taxon>Liliopsida</taxon>
        <taxon>Poales</taxon>
        <taxon>Poaceae</taxon>
        <taxon>BOP clade</taxon>
        <taxon>Oryzoideae</taxon>
        <taxon>Oryzeae</taxon>
        <taxon>Oryzinae</taxon>
        <taxon>Oryza</taxon>
        <taxon>Oryza meyeriana</taxon>
    </lineage>
</organism>
<feature type="repeat" description="PPR" evidence="3">
    <location>
        <begin position="253"/>
        <end position="283"/>
    </location>
</feature>
<dbReference type="EMBL" id="SPHZ02000008">
    <property type="protein sequence ID" value="KAF0902777.1"/>
    <property type="molecule type" value="Genomic_DNA"/>
</dbReference>
<keyword evidence="1" id="KW-0677">Repeat</keyword>
<dbReference type="Proteomes" id="UP000479710">
    <property type="component" value="Unassembled WGS sequence"/>
</dbReference>
<evidence type="ECO:0000256" key="3">
    <source>
        <dbReference type="PROSITE-ProRule" id="PRU00708"/>
    </source>
</evidence>
<feature type="repeat" description="PPR" evidence="3">
    <location>
        <begin position="175"/>
        <end position="210"/>
    </location>
</feature>
<proteinExistence type="predicted"/>
<dbReference type="InterPro" id="IPR046960">
    <property type="entry name" value="PPR_At4g14850-like_plant"/>
</dbReference>
<accession>A0A6G1CRQ1</accession>
<dbReference type="GO" id="GO:0003723">
    <property type="term" value="F:RNA binding"/>
    <property type="evidence" value="ECO:0007669"/>
    <property type="project" value="InterPro"/>
</dbReference>
<evidence type="ECO:0000313" key="6">
    <source>
        <dbReference type="Proteomes" id="UP000479710"/>
    </source>
</evidence>
<sequence length="476" mass="51881">MQLRMLSNARAALIRSVADAPGRREEHALHCVACKLGLAADVVLATALLTCYAKRGLLAPAQRLFDEMPLRDAVAFNAMLAALGASGRTVDARKLFERVPDRTTASWNTMITCYCKAGDLASGSEVFDASLRATASNVVTWNTMIDGYCKAGQMDAAQNLFDRMSSSSSSSPSLDIVTWNTMMAGYLRHGDPATAITMFRRLMCKTKQQPEQTRMMPTTVTMATVVIACTQAGDFTLGRRVHLYIRQLGTRIDAVLSNALIDMYFKCGSVDRALDVFATMPDAPNLFCWNTVIAGLGMNGHGEDAVGAFRDMVGMSRTRHAIRPDGVTFVALLSACSHSGLVAEGRRFFDEMGLVHGVEPGEEHYGCMVDLLCRDGLLGEAVRLVRAMPIRPNAKILGCLLLQARRSSEEEDGVRVGEWAAEQIAELNLHDSAAYGLSNMYASLQRWDHVEMHRSMANAAPRHKQPGQSSCIGCTN</sequence>
<feature type="region of interest" description="Disordered" evidence="4">
    <location>
        <begin position="457"/>
        <end position="476"/>
    </location>
</feature>
<evidence type="ECO:0000313" key="5">
    <source>
        <dbReference type="EMBL" id="KAF0902777.1"/>
    </source>
</evidence>
<dbReference type="AlphaFoldDB" id="A0A6G1CRQ1"/>
<feature type="repeat" description="PPR" evidence="3">
    <location>
        <begin position="137"/>
        <end position="171"/>
    </location>
</feature>
<gene>
    <name evidence="5" type="ORF">E2562_019106</name>
</gene>
<dbReference type="Gene3D" id="1.25.40.10">
    <property type="entry name" value="Tetratricopeptide repeat domain"/>
    <property type="match status" value="4"/>
</dbReference>
<feature type="compositionally biased region" description="Polar residues" evidence="4">
    <location>
        <begin position="466"/>
        <end position="476"/>
    </location>
</feature>
<dbReference type="GO" id="GO:0009451">
    <property type="term" value="P:RNA modification"/>
    <property type="evidence" value="ECO:0007669"/>
    <property type="project" value="InterPro"/>
</dbReference>
<dbReference type="InterPro" id="IPR002885">
    <property type="entry name" value="PPR_rpt"/>
</dbReference>
<dbReference type="FunFam" id="1.25.40.10:FF:000090">
    <property type="entry name" value="Pentatricopeptide repeat-containing protein, chloroplastic"/>
    <property type="match status" value="1"/>
</dbReference>
<dbReference type="NCBIfam" id="TIGR00756">
    <property type="entry name" value="PPR"/>
    <property type="match status" value="5"/>
</dbReference>